<gene>
    <name evidence="2" type="ORF">GU90_01585</name>
</gene>
<dbReference type="NCBIfam" id="NF033218">
    <property type="entry name" value="anchor_AmaP"/>
    <property type="match status" value="1"/>
</dbReference>
<protein>
    <recommendedName>
        <fullName evidence="4">Alkaline shock response membrane anchor protein AmaP</fullName>
    </recommendedName>
</protein>
<comment type="caution">
    <text evidence="2">The sequence shown here is derived from an EMBL/GenBank/DDBJ whole genome shotgun (WGS) entry which is preliminary data.</text>
</comment>
<feature type="transmembrane region" description="Helical" evidence="1">
    <location>
        <begin position="61"/>
        <end position="89"/>
    </location>
</feature>
<accession>A0A073B1N0</accession>
<evidence type="ECO:0000256" key="1">
    <source>
        <dbReference type="SAM" id="Phobius"/>
    </source>
</evidence>
<sequence>MRPSSTPAARSIGLERSAVVLLGLLALLLGAGAFVVGYGWLGEFRAQRPVVDPLVVQWFGQYSQIATPVGIVLGVALVGLGLWALAVMLRPEPRPDIRLERERGRHLTVSGRALADVVREDAEKVTGVVRARARMSGSARKPALRLALSLREGTDVRQVWDELDTRVLSRARHALGVETLPTAIRLRLDRAPRQRAR</sequence>
<dbReference type="EMBL" id="JNVU01000005">
    <property type="protein sequence ID" value="KEI45918.1"/>
    <property type="molecule type" value="Genomic_DNA"/>
</dbReference>
<proteinExistence type="predicted"/>
<evidence type="ECO:0000313" key="2">
    <source>
        <dbReference type="EMBL" id="KEI45918.1"/>
    </source>
</evidence>
<dbReference type="Proteomes" id="UP000031419">
    <property type="component" value="Unassembled WGS sequence"/>
</dbReference>
<keyword evidence="1" id="KW-0812">Transmembrane</keyword>
<keyword evidence="1" id="KW-1133">Transmembrane helix</keyword>
<dbReference type="AlphaFoldDB" id="A0A073B1N0"/>
<evidence type="ECO:0000313" key="3">
    <source>
        <dbReference type="Proteomes" id="UP000031419"/>
    </source>
</evidence>
<organism evidence="2 3">
    <name type="scientific">Saccharopolyspora rectivirgula</name>
    <dbReference type="NCBI Taxonomy" id="28042"/>
    <lineage>
        <taxon>Bacteria</taxon>
        <taxon>Bacillati</taxon>
        <taxon>Actinomycetota</taxon>
        <taxon>Actinomycetes</taxon>
        <taxon>Pseudonocardiales</taxon>
        <taxon>Pseudonocardiaceae</taxon>
        <taxon>Saccharopolyspora</taxon>
    </lineage>
</organism>
<keyword evidence="3" id="KW-1185">Reference proteome</keyword>
<keyword evidence="1" id="KW-0472">Membrane</keyword>
<dbReference type="eggNOG" id="ENOG5033UCU">
    <property type="taxonomic scope" value="Bacteria"/>
</dbReference>
<reference evidence="2 3" key="1">
    <citation type="submission" date="2014-06" db="EMBL/GenBank/DDBJ databases">
        <title>Saccharopolyspora rectivirgula DSM-43113 Genome sequencing.</title>
        <authorList>
            <person name="Barrera C."/>
            <person name="Millon L."/>
            <person name="Rognon B."/>
            <person name="Zaugg C."/>
            <person name="Monod M."/>
        </authorList>
    </citation>
    <scope>NUCLEOTIDE SEQUENCE [LARGE SCALE GENOMIC DNA]</scope>
    <source>
        <strain evidence="2 3">DSM 43113</strain>
    </source>
</reference>
<evidence type="ECO:0008006" key="4">
    <source>
        <dbReference type="Google" id="ProtNLM"/>
    </source>
</evidence>
<dbReference type="STRING" id="28042.GU90_01585"/>
<feature type="transmembrane region" description="Helical" evidence="1">
    <location>
        <begin position="20"/>
        <end position="41"/>
    </location>
</feature>
<name>A0A073B1N0_9PSEU</name>